<dbReference type="GO" id="GO:0006352">
    <property type="term" value="P:DNA-templated transcription initiation"/>
    <property type="evidence" value="ECO:0007669"/>
    <property type="project" value="InterPro"/>
</dbReference>
<feature type="domain" description="RNA polymerase sigma factor 70 region 4 type 2" evidence="5">
    <location>
        <begin position="123"/>
        <end position="175"/>
    </location>
</feature>
<protein>
    <submittedName>
        <fullName evidence="6">RNA polymerase sigma factor (Sigma-70 family)</fullName>
    </submittedName>
</protein>
<keyword evidence="7" id="KW-1185">Reference proteome</keyword>
<dbReference type="Gene3D" id="1.10.10.10">
    <property type="entry name" value="Winged helix-like DNA-binding domain superfamily/Winged helix DNA-binding domain"/>
    <property type="match status" value="1"/>
</dbReference>
<evidence type="ECO:0000313" key="7">
    <source>
        <dbReference type="Proteomes" id="UP000317940"/>
    </source>
</evidence>
<evidence type="ECO:0000313" key="6">
    <source>
        <dbReference type="EMBL" id="TWF90916.1"/>
    </source>
</evidence>
<keyword evidence="4" id="KW-0804">Transcription</keyword>
<comment type="caution">
    <text evidence="6">The sequence shown here is derived from an EMBL/GenBank/DDBJ whole genome shotgun (WGS) entry which is preliminary data.</text>
</comment>
<dbReference type="GO" id="GO:0003677">
    <property type="term" value="F:DNA binding"/>
    <property type="evidence" value="ECO:0007669"/>
    <property type="project" value="InterPro"/>
</dbReference>
<dbReference type="Proteomes" id="UP000317940">
    <property type="component" value="Unassembled WGS sequence"/>
</dbReference>
<name>A0A561TUX4_9ACTN</name>
<dbReference type="Pfam" id="PF08281">
    <property type="entry name" value="Sigma70_r4_2"/>
    <property type="match status" value="1"/>
</dbReference>
<evidence type="ECO:0000256" key="4">
    <source>
        <dbReference type="ARBA" id="ARBA00023163"/>
    </source>
</evidence>
<dbReference type="GO" id="GO:0016987">
    <property type="term" value="F:sigma factor activity"/>
    <property type="evidence" value="ECO:0007669"/>
    <property type="project" value="UniProtKB-KW"/>
</dbReference>
<evidence type="ECO:0000256" key="3">
    <source>
        <dbReference type="ARBA" id="ARBA00023082"/>
    </source>
</evidence>
<dbReference type="RefSeq" id="WP_246213908.1">
    <property type="nucleotide sequence ID" value="NZ_BAAAMZ010000002.1"/>
</dbReference>
<reference evidence="6 7" key="1">
    <citation type="submission" date="2019-06" db="EMBL/GenBank/DDBJ databases">
        <title>Sequencing the genomes of 1000 actinobacteria strains.</title>
        <authorList>
            <person name="Klenk H.-P."/>
        </authorList>
    </citation>
    <scope>NUCLEOTIDE SEQUENCE [LARGE SCALE GENOMIC DNA]</scope>
    <source>
        <strain evidence="6 7">DSM 44826</strain>
    </source>
</reference>
<evidence type="ECO:0000259" key="5">
    <source>
        <dbReference type="Pfam" id="PF08281"/>
    </source>
</evidence>
<gene>
    <name evidence="6" type="ORF">FHX73_1228</name>
</gene>
<evidence type="ECO:0000256" key="1">
    <source>
        <dbReference type="ARBA" id="ARBA00010641"/>
    </source>
</evidence>
<organism evidence="6 7">
    <name type="scientific">Kitasatospora viridis</name>
    <dbReference type="NCBI Taxonomy" id="281105"/>
    <lineage>
        <taxon>Bacteria</taxon>
        <taxon>Bacillati</taxon>
        <taxon>Actinomycetota</taxon>
        <taxon>Actinomycetes</taxon>
        <taxon>Kitasatosporales</taxon>
        <taxon>Streptomycetaceae</taxon>
        <taxon>Kitasatospora</taxon>
    </lineage>
</organism>
<dbReference type="InterPro" id="IPR036388">
    <property type="entry name" value="WH-like_DNA-bd_sf"/>
</dbReference>
<keyword evidence="2" id="KW-0805">Transcription regulation</keyword>
<dbReference type="InterPro" id="IPR013324">
    <property type="entry name" value="RNA_pol_sigma_r3/r4-like"/>
</dbReference>
<dbReference type="AlphaFoldDB" id="A0A561TUX4"/>
<dbReference type="EMBL" id="VIWT01000002">
    <property type="protein sequence ID" value="TWF90916.1"/>
    <property type="molecule type" value="Genomic_DNA"/>
</dbReference>
<comment type="similarity">
    <text evidence="1">Belongs to the sigma-70 factor family. ECF subfamily.</text>
</comment>
<dbReference type="SUPFAM" id="SSF88659">
    <property type="entry name" value="Sigma3 and sigma4 domains of RNA polymerase sigma factors"/>
    <property type="match status" value="1"/>
</dbReference>
<keyword evidence="3" id="KW-0731">Sigma factor</keyword>
<proteinExistence type="inferred from homology"/>
<dbReference type="InterPro" id="IPR013249">
    <property type="entry name" value="RNA_pol_sigma70_r4_t2"/>
</dbReference>
<accession>A0A561TUX4</accession>
<evidence type="ECO:0000256" key="2">
    <source>
        <dbReference type="ARBA" id="ARBA00023015"/>
    </source>
</evidence>
<sequence length="189" mass="21432">MTEPDWALAAGRHPRLTFAAFCETHELVWTRFARAGRLGEPDVRRVVTRTREHLWQAWPIALREHSTAAYAWRLLKEAIAVVTAERDAGGAREPAGDEQPWQEAACATVDRIGLRVRTWQEKLAVHDALGRLSERHHDVLVLSYGLGLPDRRIADYLDTTEADVRARLRRARATLERTFGSEQPPGSPR</sequence>